<dbReference type="EMBL" id="JAFBDQ010000001">
    <property type="protein sequence ID" value="MBM7555305.1"/>
    <property type="molecule type" value="Genomic_DNA"/>
</dbReference>
<dbReference type="RefSeq" id="WP_204700027.1">
    <property type="nucleotide sequence ID" value="NZ_JAFBDQ010000001.1"/>
</dbReference>
<sequence length="218" mass="25813">MKIYLLFVIIFIILLYFIPIQLAFDYQRKNDKDDLTMQLKIFFLKYNFKLSFIDFKRLFSFPTSELKGTFSSLFSETNIEFKEEISEEELKELKHAIKVIKRIISRFELIFLLTHNCALFSWRSSFGCQNPAHTGMMTGLLWSVKSSLISILQTKLEFKELPIIDVVPNFTKEQSLMVEFKGIFTFRLGKLILIAVTIMCFELKRRVKEKWKNTQLLS</sequence>
<dbReference type="AlphaFoldDB" id="A0A939BLZ8"/>
<evidence type="ECO:0000313" key="2">
    <source>
        <dbReference type="EMBL" id="MBM7555305.1"/>
    </source>
</evidence>
<keyword evidence="3" id="KW-1185">Reference proteome</keyword>
<evidence type="ECO:0000256" key="1">
    <source>
        <dbReference type="SAM" id="Phobius"/>
    </source>
</evidence>
<evidence type="ECO:0008006" key="4">
    <source>
        <dbReference type="Google" id="ProtNLM"/>
    </source>
</evidence>
<dbReference type="Pfam" id="PF11167">
    <property type="entry name" value="DUF2953"/>
    <property type="match status" value="1"/>
</dbReference>
<evidence type="ECO:0000313" key="3">
    <source>
        <dbReference type="Proteomes" id="UP000774000"/>
    </source>
</evidence>
<gene>
    <name evidence="2" type="ORF">JOC47_000129</name>
</gene>
<keyword evidence="1" id="KW-1133">Transmembrane helix</keyword>
<feature type="transmembrane region" description="Helical" evidence="1">
    <location>
        <begin position="6"/>
        <end position="24"/>
    </location>
</feature>
<keyword evidence="1" id="KW-0472">Membrane</keyword>
<protein>
    <recommendedName>
        <fullName evidence="4">DUF2953 family protein</fullName>
    </recommendedName>
</protein>
<dbReference type="InterPro" id="IPR021338">
    <property type="entry name" value="DUF2953"/>
</dbReference>
<comment type="caution">
    <text evidence="2">The sequence shown here is derived from an EMBL/GenBank/DDBJ whole genome shotgun (WGS) entry which is preliminary data.</text>
</comment>
<name>A0A939BLZ8_9FIRM</name>
<dbReference type="Proteomes" id="UP000774000">
    <property type="component" value="Unassembled WGS sequence"/>
</dbReference>
<keyword evidence="1" id="KW-0812">Transmembrane</keyword>
<accession>A0A939BLZ8</accession>
<organism evidence="2 3">
    <name type="scientific">Halanaerobacter jeridensis</name>
    <dbReference type="NCBI Taxonomy" id="706427"/>
    <lineage>
        <taxon>Bacteria</taxon>
        <taxon>Bacillati</taxon>
        <taxon>Bacillota</taxon>
        <taxon>Clostridia</taxon>
        <taxon>Halanaerobiales</taxon>
        <taxon>Halobacteroidaceae</taxon>
        <taxon>Halanaerobacter</taxon>
    </lineage>
</organism>
<reference evidence="2" key="1">
    <citation type="submission" date="2021-01" db="EMBL/GenBank/DDBJ databases">
        <title>Genomic Encyclopedia of Type Strains, Phase IV (KMG-IV): sequencing the most valuable type-strain genomes for metagenomic binning, comparative biology and taxonomic classification.</title>
        <authorList>
            <person name="Goeker M."/>
        </authorList>
    </citation>
    <scope>NUCLEOTIDE SEQUENCE</scope>
    <source>
        <strain evidence="2">DSM 23230</strain>
    </source>
</reference>
<proteinExistence type="predicted"/>